<dbReference type="Proteomes" id="UP000748531">
    <property type="component" value="Unassembled WGS sequence"/>
</dbReference>
<accession>A0A8J4X068</accession>
<proteinExistence type="inferred from homology"/>
<keyword evidence="11" id="KW-1185">Reference proteome</keyword>
<evidence type="ECO:0000256" key="5">
    <source>
        <dbReference type="ARBA" id="ARBA00022729"/>
    </source>
</evidence>
<evidence type="ECO:0000256" key="8">
    <source>
        <dbReference type="ARBA" id="ARBA00023136"/>
    </source>
</evidence>
<protein>
    <recommendedName>
        <fullName evidence="12">Protein kish</fullName>
    </recommendedName>
</protein>
<comment type="subcellular location">
    <subcellularLocation>
        <location evidence="2">Golgi apparatus membrane</location>
        <topology evidence="2">Single-pass type I membrane protein</topology>
    </subcellularLocation>
</comment>
<evidence type="ECO:0000256" key="4">
    <source>
        <dbReference type="ARBA" id="ARBA00022692"/>
    </source>
</evidence>
<dbReference type="Pfam" id="PF06842">
    <property type="entry name" value="DUF1242"/>
    <property type="match status" value="1"/>
</dbReference>
<keyword evidence="8 9" id="KW-0472">Membrane</keyword>
<keyword evidence="7" id="KW-0333">Golgi apparatus</keyword>
<dbReference type="InterPro" id="IPR051523">
    <property type="entry name" value="KISH_domain"/>
</dbReference>
<feature type="transmembrane region" description="Helical" evidence="9">
    <location>
        <begin position="102"/>
        <end position="119"/>
    </location>
</feature>
<evidence type="ECO:0000256" key="1">
    <source>
        <dbReference type="ARBA" id="ARBA00002154"/>
    </source>
</evidence>
<feature type="transmembrane region" description="Helical" evidence="9">
    <location>
        <begin position="52"/>
        <end position="72"/>
    </location>
</feature>
<evidence type="ECO:0000256" key="3">
    <source>
        <dbReference type="ARBA" id="ARBA00008961"/>
    </source>
</evidence>
<gene>
    <name evidence="10" type="ORF">PHET_05048</name>
</gene>
<keyword evidence="6 9" id="KW-1133">Transmembrane helix</keyword>
<dbReference type="InterPro" id="IPR009653">
    <property type="entry name" value="Ksh1"/>
</dbReference>
<keyword evidence="5" id="KW-0732">Signal</keyword>
<name>A0A8J4X068_9TREM</name>
<keyword evidence="4 9" id="KW-0812">Transmembrane</keyword>
<evidence type="ECO:0008006" key="12">
    <source>
        <dbReference type="Google" id="ProtNLM"/>
    </source>
</evidence>
<comment type="function">
    <text evidence="1">Involved in the early part of the secretory pathway.</text>
</comment>
<evidence type="ECO:0000256" key="6">
    <source>
        <dbReference type="ARBA" id="ARBA00022989"/>
    </source>
</evidence>
<evidence type="ECO:0000313" key="10">
    <source>
        <dbReference type="EMBL" id="KAF5401482.1"/>
    </source>
</evidence>
<evidence type="ECO:0000313" key="11">
    <source>
        <dbReference type="Proteomes" id="UP000748531"/>
    </source>
</evidence>
<organism evidence="10 11">
    <name type="scientific">Paragonimus heterotremus</name>
    <dbReference type="NCBI Taxonomy" id="100268"/>
    <lineage>
        <taxon>Eukaryota</taxon>
        <taxon>Metazoa</taxon>
        <taxon>Spiralia</taxon>
        <taxon>Lophotrochozoa</taxon>
        <taxon>Platyhelminthes</taxon>
        <taxon>Trematoda</taxon>
        <taxon>Digenea</taxon>
        <taxon>Plagiorchiida</taxon>
        <taxon>Troglotremata</taxon>
        <taxon>Troglotrematidae</taxon>
        <taxon>Paragonimus</taxon>
    </lineage>
</organism>
<dbReference type="OrthoDB" id="10034655at2759"/>
<evidence type="ECO:0000256" key="9">
    <source>
        <dbReference type="SAM" id="Phobius"/>
    </source>
</evidence>
<dbReference type="EMBL" id="LUCH01002446">
    <property type="protein sequence ID" value="KAF5401482.1"/>
    <property type="molecule type" value="Genomic_DNA"/>
</dbReference>
<sequence>MRAGVGLNYMIHNGVHGTFIAFTRDPYALTQHLMNIVLDGTSHLQTFSEDYAAFYTCLLSVILLLICTCTYVRHFSPALLDAHKHGLLGLFWKCARIGERKSPYVALCCVVMACAVLFGS</sequence>
<dbReference type="GO" id="GO:0000139">
    <property type="term" value="C:Golgi membrane"/>
    <property type="evidence" value="ECO:0007669"/>
    <property type="project" value="UniProtKB-SubCell"/>
</dbReference>
<evidence type="ECO:0000256" key="7">
    <source>
        <dbReference type="ARBA" id="ARBA00023034"/>
    </source>
</evidence>
<reference evidence="10" key="1">
    <citation type="submission" date="2019-05" db="EMBL/GenBank/DDBJ databases">
        <title>Annotation for the trematode Paragonimus heterotremus.</title>
        <authorList>
            <person name="Choi Y.-J."/>
        </authorList>
    </citation>
    <scope>NUCLEOTIDE SEQUENCE</scope>
    <source>
        <strain evidence="10">LC</strain>
    </source>
</reference>
<comment type="similarity">
    <text evidence="3">Belongs to the KISH family.</text>
</comment>
<evidence type="ECO:0000256" key="2">
    <source>
        <dbReference type="ARBA" id="ARBA00004614"/>
    </source>
</evidence>
<dbReference type="PANTHER" id="PTHR13229">
    <property type="entry name" value="PROTEIN KISH-A"/>
    <property type="match status" value="1"/>
</dbReference>
<dbReference type="AlphaFoldDB" id="A0A8J4X068"/>
<comment type="caution">
    <text evidence="10">The sequence shown here is derived from an EMBL/GenBank/DDBJ whole genome shotgun (WGS) entry which is preliminary data.</text>
</comment>